<dbReference type="Gene3D" id="3.40.30.10">
    <property type="entry name" value="Glutaredoxin"/>
    <property type="match status" value="1"/>
</dbReference>
<dbReference type="EMBL" id="CP036434">
    <property type="protein sequence ID" value="QDV10093.1"/>
    <property type="molecule type" value="Genomic_DNA"/>
</dbReference>
<dbReference type="AlphaFoldDB" id="A0A518F180"/>
<accession>A0A518F180</accession>
<proteinExistence type="predicted"/>
<gene>
    <name evidence="4" type="primary">dsbH_2</name>
    <name evidence="4" type="ORF">Poly30_56550</name>
</gene>
<feature type="domain" description="Thioredoxin" evidence="3">
    <location>
        <begin position="16"/>
        <end position="167"/>
    </location>
</feature>
<dbReference type="InterPro" id="IPR051099">
    <property type="entry name" value="AGR/TXD"/>
</dbReference>
<dbReference type="InterPro" id="IPR036249">
    <property type="entry name" value="Thioredoxin-like_sf"/>
</dbReference>
<dbReference type="PANTHER" id="PTHR15337">
    <property type="entry name" value="ANTERIOR GRADIENT PROTEIN-RELATED"/>
    <property type="match status" value="1"/>
</dbReference>
<dbReference type="PANTHER" id="PTHR15337:SF11">
    <property type="entry name" value="THIOREDOXIN DOMAIN-CONTAINING PROTEIN"/>
    <property type="match status" value="1"/>
</dbReference>
<feature type="chain" id="PRO_5021969661" evidence="2">
    <location>
        <begin position="22"/>
        <end position="353"/>
    </location>
</feature>
<dbReference type="Proteomes" id="UP000320390">
    <property type="component" value="Chromosome"/>
</dbReference>
<dbReference type="InterPro" id="IPR013766">
    <property type="entry name" value="Thioredoxin_domain"/>
</dbReference>
<organism evidence="4 5">
    <name type="scientific">Saltatorellus ferox</name>
    <dbReference type="NCBI Taxonomy" id="2528018"/>
    <lineage>
        <taxon>Bacteria</taxon>
        <taxon>Pseudomonadati</taxon>
        <taxon>Planctomycetota</taxon>
        <taxon>Planctomycetia</taxon>
        <taxon>Planctomycetia incertae sedis</taxon>
        <taxon>Saltatorellus</taxon>
    </lineage>
</organism>
<dbReference type="PROSITE" id="PS51352">
    <property type="entry name" value="THIOREDOXIN_2"/>
    <property type="match status" value="1"/>
</dbReference>
<evidence type="ECO:0000256" key="1">
    <source>
        <dbReference type="ARBA" id="ARBA00022729"/>
    </source>
</evidence>
<evidence type="ECO:0000313" key="5">
    <source>
        <dbReference type="Proteomes" id="UP000320390"/>
    </source>
</evidence>
<keyword evidence="5" id="KW-1185">Reference proteome</keyword>
<dbReference type="RefSeq" id="WP_145205678.1">
    <property type="nucleotide sequence ID" value="NZ_CP036434.1"/>
</dbReference>
<reference evidence="4 5" key="1">
    <citation type="submission" date="2019-02" db="EMBL/GenBank/DDBJ databases">
        <title>Deep-cultivation of Planctomycetes and their phenomic and genomic characterization uncovers novel biology.</title>
        <authorList>
            <person name="Wiegand S."/>
            <person name="Jogler M."/>
            <person name="Boedeker C."/>
            <person name="Pinto D."/>
            <person name="Vollmers J."/>
            <person name="Rivas-Marin E."/>
            <person name="Kohn T."/>
            <person name="Peeters S.H."/>
            <person name="Heuer A."/>
            <person name="Rast P."/>
            <person name="Oberbeckmann S."/>
            <person name="Bunk B."/>
            <person name="Jeske O."/>
            <person name="Meyerdierks A."/>
            <person name="Storesund J.E."/>
            <person name="Kallscheuer N."/>
            <person name="Luecker S."/>
            <person name="Lage O.M."/>
            <person name="Pohl T."/>
            <person name="Merkel B.J."/>
            <person name="Hornburger P."/>
            <person name="Mueller R.-W."/>
            <person name="Bruemmer F."/>
            <person name="Labrenz M."/>
            <person name="Spormann A.M."/>
            <person name="Op den Camp H."/>
            <person name="Overmann J."/>
            <person name="Amann R."/>
            <person name="Jetten M.S.M."/>
            <person name="Mascher T."/>
            <person name="Medema M.H."/>
            <person name="Devos D.P."/>
            <person name="Kaster A.-K."/>
            <person name="Ovreas L."/>
            <person name="Rohde M."/>
            <person name="Galperin M.Y."/>
            <person name="Jogler C."/>
        </authorList>
    </citation>
    <scope>NUCLEOTIDE SEQUENCE [LARGE SCALE GENOMIC DNA]</scope>
    <source>
        <strain evidence="4 5">Poly30</strain>
    </source>
</reference>
<feature type="signal peptide" evidence="2">
    <location>
        <begin position="1"/>
        <end position="21"/>
    </location>
</feature>
<evidence type="ECO:0000259" key="3">
    <source>
        <dbReference type="PROSITE" id="PS51352"/>
    </source>
</evidence>
<dbReference type="SUPFAM" id="SSF52833">
    <property type="entry name" value="Thioredoxin-like"/>
    <property type="match status" value="1"/>
</dbReference>
<keyword evidence="1 2" id="KW-0732">Signal</keyword>
<evidence type="ECO:0000256" key="2">
    <source>
        <dbReference type="SAM" id="SignalP"/>
    </source>
</evidence>
<dbReference type="EC" id="1.8.-.-" evidence="4"/>
<name>A0A518F180_9BACT</name>
<dbReference type="OrthoDB" id="267639at2"/>
<dbReference type="GO" id="GO:0016491">
    <property type="term" value="F:oxidoreductase activity"/>
    <property type="evidence" value="ECO:0007669"/>
    <property type="project" value="UniProtKB-KW"/>
</dbReference>
<protein>
    <submittedName>
        <fullName evidence="4">Disulfide bond reductase DsbH</fullName>
        <ecNumber evidence="4">1.8.-.-</ecNumber>
    </submittedName>
</protein>
<keyword evidence="4" id="KW-0560">Oxidoreductase</keyword>
<sequence precursor="true">MKKTLLLAALAPVLFTSSVLAAPAMTSNTLGGASSVLAPVTEGRWFADYDEAVKVAKAEGKDLLVDFTGSDWCGWCIKLHDEVFDHAEWIDEASKNYVFVALDFPRSDEAKALVPNPKRNEELKDELGVRGFPTIFLMNTDGVAYAQTGYQAGGPEAYVKHMNEIAASGKKAMVASKRVADAFTSAEGDEAKWAAWGDLVTAFNDMDADSPFVSSLVDHVRWGFDTDADNKAGKKEVAAKALLTKGIVDDELVAYAKEADPKNEKGLFEITVESAFSQVRDDETARAAVAALEEVNPMGFQDKELGFRLNFTAARWCAGPLEDADKAAKLGAKAMEIGTDDPEMLAALKEIIG</sequence>
<evidence type="ECO:0000313" key="4">
    <source>
        <dbReference type="EMBL" id="QDV10093.1"/>
    </source>
</evidence>
<dbReference type="InterPro" id="IPR012336">
    <property type="entry name" value="Thioredoxin-like_fold"/>
</dbReference>
<dbReference type="Pfam" id="PF13098">
    <property type="entry name" value="Thioredoxin_2"/>
    <property type="match status" value="1"/>
</dbReference>